<dbReference type="Proteomes" id="UP000189911">
    <property type="component" value="Chromosome A"/>
</dbReference>
<dbReference type="OrthoDB" id="4038005at2759"/>
<reference evidence="2" key="1">
    <citation type="submission" date="2016-03" db="EMBL/GenBank/DDBJ databases">
        <authorList>
            <person name="Devillers Hugo."/>
        </authorList>
    </citation>
    <scope>NUCLEOTIDE SEQUENCE [LARGE SCALE GENOMIC DNA]</scope>
</reference>
<sequence>MEDAITFIQSPNASRVKDDTGIEANDDTVTPLLSPLILRSSHLQIPPKEFVNTVQSMSVQRCHNLMFLLWALNSQPADVELSLAFSECEAPFQLFKECFGASKDLNYESFLKIRGSHTKSSLSRKTPSYEVAVFPQILQNTKLDQFRTDRLLSQYTQQFARILESYTLRGYPHKSAYLSANMSRLLQCYVNDTIYDIFYKWRHWNRIVGHQVRFSPFSQLVAKFWDAYMVFQVDGSLPQFATRISHISHQPDSPDRNLRSRHTIAAGVAIKYGIWIDTVNGVLLLCNTLTTELMDVIPSLGLNLTVDDSEQNVKKLLLFVNCCLLECITQELTNDP</sequence>
<evidence type="ECO:0000313" key="1">
    <source>
        <dbReference type="EMBL" id="SCU79046.1"/>
    </source>
</evidence>
<dbReference type="EMBL" id="LT598449">
    <property type="protein sequence ID" value="SCU79046.1"/>
    <property type="molecule type" value="Genomic_DNA"/>
</dbReference>
<protein>
    <submittedName>
        <fullName evidence="1">LANO_0A04874g1_1</fullName>
    </submittedName>
</protein>
<gene>
    <name evidence="1" type="ORF">LANO_0A04874G</name>
</gene>
<evidence type="ECO:0000313" key="2">
    <source>
        <dbReference type="Proteomes" id="UP000189911"/>
    </source>
</evidence>
<keyword evidence="2" id="KW-1185">Reference proteome</keyword>
<name>A0A1G4IQN7_9SACH</name>
<accession>A0A1G4IQN7</accession>
<dbReference type="AlphaFoldDB" id="A0A1G4IQN7"/>
<proteinExistence type="predicted"/>
<organism evidence="1 2">
    <name type="scientific">Lachancea nothofagi CBS 11611</name>
    <dbReference type="NCBI Taxonomy" id="1266666"/>
    <lineage>
        <taxon>Eukaryota</taxon>
        <taxon>Fungi</taxon>
        <taxon>Dikarya</taxon>
        <taxon>Ascomycota</taxon>
        <taxon>Saccharomycotina</taxon>
        <taxon>Saccharomycetes</taxon>
        <taxon>Saccharomycetales</taxon>
        <taxon>Saccharomycetaceae</taxon>
        <taxon>Lachancea</taxon>
    </lineage>
</organism>